<accession>A0A2S9YE18</accession>
<reference evidence="1 2" key="1">
    <citation type="submission" date="2018-03" db="EMBL/GenBank/DDBJ databases">
        <title>Draft Genome Sequences of the Obligatory Marine Myxobacteria Enhygromyxa salina SWB005.</title>
        <authorList>
            <person name="Poehlein A."/>
            <person name="Moghaddam J.A."/>
            <person name="Harms H."/>
            <person name="Alanjari M."/>
            <person name="Koenig G.M."/>
            <person name="Daniel R."/>
            <person name="Schaeberle T.F."/>
        </authorList>
    </citation>
    <scope>NUCLEOTIDE SEQUENCE [LARGE SCALE GENOMIC DNA]</scope>
    <source>
        <strain evidence="1 2">SWB005</strain>
    </source>
</reference>
<dbReference type="EMBL" id="PVNK01000097">
    <property type="protein sequence ID" value="PRQ03256.1"/>
    <property type="molecule type" value="Genomic_DNA"/>
</dbReference>
<dbReference type="OrthoDB" id="9830483at2"/>
<organism evidence="1 2">
    <name type="scientific">Enhygromyxa salina</name>
    <dbReference type="NCBI Taxonomy" id="215803"/>
    <lineage>
        <taxon>Bacteria</taxon>
        <taxon>Pseudomonadati</taxon>
        <taxon>Myxococcota</taxon>
        <taxon>Polyangia</taxon>
        <taxon>Nannocystales</taxon>
        <taxon>Nannocystaceae</taxon>
        <taxon>Enhygromyxa</taxon>
    </lineage>
</organism>
<comment type="caution">
    <text evidence="1">The sequence shown here is derived from an EMBL/GenBank/DDBJ whole genome shotgun (WGS) entry which is preliminary data.</text>
</comment>
<evidence type="ECO:0000313" key="2">
    <source>
        <dbReference type="Proteomes" id="UP000237968"/>
    </source>
</evidence>
<protein>
    <submittedName>
        <fullName evidence="1">Uncharacterized protein</fullName>
    </submittedName>
</protein>
<keyword evidence="2" id="KW-1185">Reference proteome</keyword>
<dbReference type="AlphaFoldDB" id="A0A2S9YE18"/>
<name>A0A2S9YE18_9BACT</name>
<gene>
    <name evidence="1" type="ORF">ENSA5_17410</name>
</gene>
<proteinExistence type="predicted"/>
<sequence length="255" mass="27985">MNLAPKPPPELEFVAEDRPAEICERVAGYALREAGAWARRRFFAAVAVALGRAGPREGGLEAGAELARELARHVREPWVRDGIERGLDLFTLCVDETGRRCVAALVAEYFGWREAPDLFFHRVGSIFARRSAAELVRTARVTAGYACMPKPTLDELRLVASVPCRTGATSRERRLTIVSFSGDPFRERLRSATQIPSLGSDGLLVALADAGLGLLAQLDDTELPVPLVGRPLLWFPREADHDLRRLHLILASAIA</sequence>
<evidence type="ECO:0000313" key="1">
    <source>
        <dbReference type="EMBL" id="PRQ03256.1"/>
    </source>
</evidence>
<dbReference type="Proteomes" id="UP000237968">
    <property type="component" value="Unassembled WGS sequence"/>
</dbReference>